<protein>
    <recommendedName>
        <fullName evidence="4">Type VII secretion system protein EccE1</fullName>
    </recommendedName>
</protein>
<evidence type="ECO:0000313" key="3">
    <source>
        <dbReference type="Proteomes" id="UP000255082"/>
    </source>
</evidence>
<dbReference type="RefSeq" id="WP_062966580.1">
    <property type="nucleotide sequence ID" value="NZ_JAJFOE010000002.1"/>
</dbReference>
<dbReference type="InterPro" id="IPR049978">
    <property type="entry name" value="SCO6880-like"/>
</dbReference>
<evidence type="ECO:0000313" key="2">
    <source>
        <dbReference type="EMBL" id="SUA40703.1"/>
    </source>
</evidence>
<name>A0A378WK48_9NOCA</name>
<organism evidence="2 3">
    <name type="scientific">Nocardia africana</name>
    <dbReference type="NCBI Taxonomy" id="134964"/>
    <lineage>
        <taxon>Bacteria</taxon>
        <taxon>Bacillati</taxon>
        <taxon>Actinomycetota</taxon>
        <taxon>Actinomycetes</taxon>
        <taxon>Mycobacteriales</taxon>
        <taxon>Nocardiaceae</taxon>
        <taxon>Nocardia</taxon>
    </lineage>
</organism>
<keyword evidence="1" id="KW-0812">Transmembrane</keyword>
<dbReference type="AlphaFoldDB" id="A0A378WK48"/>
<reference evidence="2 3" key="1">
    <citation type="submission" date="2018-06" db="EMBL/GenBank/DDBJ databases">
        <authorList>
            <consortium name="Pathogen Informatics"/>
            <person name="Doyle S."/>
        </authorList>
    </citation>
    <scope>NUCLEOTIDE SEQUENCE [LARGE SCALE GENOMIC DNA]</scope>
    <source>
        <strain evidence="2 3">NCTC13184</strain>
    </source>
</reference>
<keyword evidence="1" id="KW-0472">Membrane</keyword>
<feature type="transmembrane region" description="Helical" evidence="1">
    <location>
        <begin position="23"/>
        <end position="44"/>
    </location>
</feature>
<keyword evidence="1" id="KW-1133">Transmembrane helix</keyword>
<accession>A0A378WK48</accession>
<gene>
    <name evidence="2" type="ORF">NCTC13184_00024</name>
</gene>
<feature type="transmembrane region" description="Helical" evidence="1">
    <location>
        <begin position="50"/>
        <end position="69"/>
    </location>
</feature>
<evidence type="ECO:0000256" key="1">
    <source>
        <dbReference type="SAM" id="Phobius"/>
    </source>
</evidence>
<dbReference type="EMBL" id="UGRU01000001">
    <property type="protein sequence ID" value="SUA40703.1"/>
    <property type="molecule type" value="Genomic_DNA"/>
</dbReference>
<evidence type="ECO:0008006" key="4">
    <source>
        <dbReference type="Google" id="ProtNLM"/>
    </source>
</evidence>
<sequence length="498" mass="53553">MTTTAAITEHPYSAGSRPRNEGLFGLSWVAMLTVGAVVIAVVLAQALFGFRVAAIVLVAGAIAAGPLVFTSGGRTGWVRAILLWQWWRGGRRGEHTYRSGSFSTIPGGTQQLPGVLAPTRLHEGRTPDGHWFAMVHMPKTSGYTVILKTWPQGSEAVDQDLVDHWVAGWGSFLAVYGGKHDITTIAAVIDTIPETGNRLMSEVSTITRPDAPEIAQQVMWELGSQLARQRVQLDARLAITFEATTPERRNIPAEQALEIGRRLPGIVDALADAGLRARPMTAAEVIGFVRRSYDPATQGGLEAATATGEGHGLGWNDAGPVSHREYWDRLLHCGANSVTWEMGEAPKGTFTERILQPLLEPNLEVPRKRVTIIYRPHAAAEAADIVDNDYRNSIVAAQNTRGGLVSASAGIRAQSAGRAREEQVLGHGLTRYGMLVTITAPRGHDLPRINAVVQDLSSQARVQITRCYGFQAAAFAAGLGVGVVLPEHATAPAFLEDN</sequence>
<dbReference type="NCBIfam" id="NF042935">
    <property type="entry name" value="SCO6880_fam"/>
    <property type="match status" value="1"/>
</dbReference>
<dbReference type="OrthoDB" id="4505949at2"/>
<proteinExistence type="predicted"/>
<dbReference type="Proteomes" id="UP000255082">
    <property type="component" value="Unassembled WGS sequence"/>
</dbReference>